<evidence type="ECO:0000256" key="8">
    <source>
        <dbReference type="SAM" id="Phobius"/>
    </source>
</evidence>
<keyword evidence="4 8" id="KW-0812">Transmembrane</keyword>
<dbReference type="AlphaFoldDB" id="A0A7X0RNA6"/>
<dbReference type="FunFam" id="1.20.1720.10:FF:000004">
    <property type="entry name" value="EmrB/QacA family drug resistance transporter"/>
    <property type="match status" value="1"/>
</dbReference>
<keyword evidence="6 8" id="KW-0472">Membrane</keyword>
<dbReference type="RefSeq" id="WP_185140650.1">
    <property type="nucleotide sequence ID" value="NZ_JACJVP010000001.1"/>
</dbReference>
<feature type="transmembrane region" description="Helical" evidence="8">
    <location>
        <begin position="353"/>
        <end position="378"/>
    </location>
</feature>
<feature type="transmembrane region" description="Helical" evidence="8">
    <location>
        <begin position="110"/>
        <end position="131"/>
    </location>
</feature>
<evidence type="ECO:0000256" key="6">
    <source>
        <dbReference type="ARBA" id="ARBA00023136"/>
    </source>
</evidence>
<feature type="domain" description="Major facilitator superfamily (MFS) profile" evidence="9">
    <location>
        <begin position="19"/>
        <end position="450"/>
    </location>
</feature>
<feature type="transmembrane region" description="Helical" evidence="8">
    <location>
        <begin position="143"/>
        <end position="167"/>
    </location>
</feature>
<dbReference type="SUPFAM" id="SSF103473">
    <property type="entry name" value="MFS general substrate transporter"/>
    <property type="match status" value="1"/>
</dbReference>
<dbReference type="EMBL" id="JACJVP010000001">
    <property type="protein sequence ID" value="MBB6669214.1"/>
    <property type="molecule type" value="Genomic_DNA"/>
</dbReference>
<protein>
    <recommendedName>
        <fullName evidence="7">MFS-type drug efflux transporter P55</fullName>
    </recommendedName>
</protein>
<comment type="subcellular location">
    <subcellularLocation>
        <location evidence="1">Cell membrane</location>
        <topology evidence="1">Multi-pass membrane protein</topology>
    </subcellularLocation>
</comment>
<dbReference type="PANTHER" id="PTHR23501:SF191">
    <property type="entry name" value="VACUOLAR BASIC AMINO ACID TRANSPORTER 4"/>
    <property type="match status" value="1"/>
</dbReference>
<proteinExistence type="predicted"/>
<feature type="transmembrane region" description="Helical" evidence="8">
    <location>
        <begin position="399"/>
        <end position="421"/>
    </location>
</feature>
<feature type="transmembrane region" description="Helical" evidence="8">
    <location>
        <begin position="329"/>
        <end position="347"/>
    </location>
</feature>
<dbReference type="Gene3D" id="1.20.1250.20">
    <property type="entry name" value="MFS general substrate transporter like domains"/>
    <property type="match status" value="1"/>
</dbReference>
<dbReference type="InterPro" id="IPR011701">
    <property type="entry name" value="MFS"/>
</dbReference>
<evidence type="ECO:0000313" key="11">
    <source>
        <dbReference type="Proteomes" id="UP000547209"/>
    </source>
</evidence>
<gene>
    <name evidence="10" type="ORF">H7C19_00775</name>
</gene>
<dbReference type="GO" id="GO:0005886">
    <property type="term" value="C:plasma membrane"/>
    <property type="evidence" value="ECO:0007669"/>
    <property type="project" value="UniProtKB-SubCell"/>
</dbReference>
<feature type="transmembrane region" description="Helical" evidence="8">
    <location>
        <begin position="84"/>
        <end position="104"/>
    </location>
</feature>
<feature type="transmembrane region" description="Helical" evidence="8">
    <location>
        <begin position="229"/>
        <end position="245"/>
    </location>
</feature>
<dbReference type="Pfam" id="PF07690">
    <property type="entry name" value="MFS_1"/>
    <property type="match status" value="1"/>
</dbReference>
<reference evidence="10 11" key="1">
    <citation type="submission" date="2020-08" db="EMBL/GenBank/DDBJ databases">
        <title>Cohnella phylogeny.</title>
        <authorList>
            <person name="Dunlap C."/>
        </authorList>
    </citation>
    <scope>NUCLEOTIDE SEQUENCE [LARGE SCALE GENOMIC DNA]</scope>
    <source>
        <strain evidence="10 11">DSM 28246</strain>
    </source>
</reference>
<evidence type="ECO:0000256" key="3">
    <source>
        <dbReference type="ARBA" id="ARBA00022475"/>
    </source>
</evidence>
<keyword evidence="11" id="KW-1185">Reference proteome</keyword>
<dbReference type="Gene3D" id="1.20.1720.10">
    <property type="entry name" value="Multidrug resistance protein D"/>
    <property type="match status" value="1"/>
</dbReference>
<dbReference type="GO" id="GO:0022857">
    <property type="term" value="F:transmembrane transporter activity"/>
    <property type="evidence" value="ECO:0007669"/>
    <property type="project" value="InterPro"/>
</dbReference>
<keyword evidence="3" id="KW-1003">Cell membrane</keyword>
<feature type="transmembrane region" description="Helical" evidence="8">
    <location>
        <begin position="173"/>
        <end position="191"/>
    </location>
</feature>
<feature type="transmembrane region" description="Helical" evidence="8">
    <location>
        <begin position="295"/>
        <end position="317"/>
    </location>
</feature>
<evidence type="ECO:0000256" key="2">
    <source>
        <dbReference type="ARBA" id="ARBA00022448"/>
    </source>
</evidence>
<feature type="transmembrane region" description="Helical" evidence="8">
    <location>
        <begin position="203"/>
        <end position="223"/>
    </location>
</feature>
<name>A0A7X0RNA6_9BACL</name>
<evidence type="ECO:0000259" key="9">
    <source>
        <dbReference type="PROSITE" id="PS50850"/>
    </source>
</evidence>
<evidence type="ECO:0000256" key="7">
    <source>
        <dbReference type="ARBA" id="ARBA00044273"/>
    </source>
</evidence>
<feature type="transmembrane region" description="Helical" evidence="8">
    <location>
        <begin position="54"/>
        <end position="72"/>
    </location>
</feature>
<dbReference type="Proteomes" id="UP000547209">
    <property type="component" value="Unassembled WGS sequence"/>
</dbReference>
<keyword evidence="2" id="KW-0813">Transport</keyword>
<dbReference type="PRINTS" id="PR01036">
    <property type="entry name" value="TCRTETB"/>
</dbReference>
<dbReference type="InterPro" id="IPR036259">
    <property type="entry name" value="MFS_trans_sf"/>
</dbReference>
<dbReference type="InterPro" id="IPR020846">
    <property type="entry name" value="MFS_dom"/>
</dbReference>
<dbReference type="PROSITE" id="PS00216">
    <property type="entry name" value="SUGAR_TRANSPORT_1"/>
    <property type="match status" value="1"/>
</dbReference>
<feature type="transmembrane region" description="Helical" evidence="8">
    <location>
        <begin position="427"/>
        <end position="446"/>
    </location>
</feature>
<feature type="transmembrane region" description="Helical" evidence="8">
    <location>
        <begin position="17"/>
        <end position="34"/>
    </location>
</feature>
<comment type="caution">
    <text evidence="10">The sequence shown here is derived from an EMBL/GenBank/DDBJ whole genome shotgun (WGS) entry which is preliminary data.</text>
</comment>
<accession>A0A7X0RNA6</accession>
<dbReference type="PANTHER" id="PTHR23501">
    <property type="entry name" value="MAJOR FACILITATOR SUPERFAMILY"/>
    <property type="match status" value="1"/>
</dbReference>
<dbReference type="InterPro" id="IPR005829">
    <property type="entry name" value="Sugar_transporter_CS"/>
</dbReference>
<evidence type="ECO:0000256" key="1">
    <source>
        <dbReference type="ARBA" id="ARBA00004651"/>
    </source>
</evidence>
<evidence type="ECO:0000256" key="5">
    <source>
        <dbReference type="ARBA" id="ARBA00022989"/>
    </source>
</evidence>
<dbReference type="PROSITE" id="PS50850">
    <property type="entry name" value="MFS"/>
    <property type="match status" value="1"/>
</dbReference>
<evidence type="ECO:0000313" key="10">
    <source>
        <dbReference type="EMBL" id="MBB6669214.1"/>
    </source>
</evidence>
<organism evidence="10 11">
    <name type="scientific">Cohnella nanjingensis</name>
    <dbReference type="NCBI Taxonomy" id="1387779"/>
    <lineage>
        <taxon>Bacteria</taxon>
        <taxon>Bacillati</taxon>
        <taxon>Bacillota</taxon>
        <taxon>Bacilli</taxon>
        <taxon>Bacillales</taxon>
        <taxon>Paenibacillaceae</taxon>
        <taxon>Cohnella</taxon>
    </lineage>
</organism>
<keyword evidence="5 8" id="KW-1133">Transmembrane helix</keyword>
<evidence type="ECO:0000256" key="4">
    <source>
        <dbReference type="ARBA" id="ARBA00022692"/>
    </source>
</evidence>
<sequence length="451" mass="48703">MSTAAAQPLALSRASRLAAMASIIIAMLIASMDATITNTTMPRIAEELRGGMSFYAWTFTAYMICCTVMTPIAGRISDLFGRRVVFSAGLILFLIGSLLCGVSDSMLQLVLFRAVQGLGAGLITPFPIIIAGDLFSIEQRGKIQALFTAMWGLSAVLAPLLGSFFMATVGWRWIFWVNIPLCVISFVLLLAYKEPYQPKRATVDVWGALLFTVGVSLLLSVTIADRLQYVYAAAGLAVLALFLLYERRHPSPILPLSLFRIRQLRWMTLNAFVGWSALFGTSAYVPLFLQEEGHSIFISGLALIGMSIGWMITAVPAGRWILKYGYTRLIVIGNVLLVGSGIMLLFFREGTTFVYVTVTMIVQGLAFGLLSAVSTIGSQQFVGPHEKGISTSLLLFSRNIGNVISITIMGGLLSAAGANAIAGIQHLFRFGAAASILALASAFLLLGKRTR</sequence>
<feature type="transmembrane region" description="Helical" evidence="8">
    <location>
        <begin position="266"/>
        <end position="289"/>
    </location>
</feature>